<keyword evidence="3" id="KW-1185">Reference proteome</keyword>
<dbReference type="Proteomes" id="UP000198384">
    <property type="component" value="Unassembled WGS sequence"/>
</dbReference>
<keyword evidence="2" id="KW-0238">DNA-binding</keyword>
<dbReference type="PANTHER" id="PTHR34580">
    <property type="match status" value="1"/>
</dbReference>
<feature type="domain" description="WYL" evidence="1">
    <location>
        <begin position="123"/>
        <end position="190"/>
    </location>
</feature>
<dbReference type="PROSITE" id="PS52050">
    <property type="entry name" value="WYL"/>
    <property type="match status" value="1"/>
</dbReference>
<evidence type="ECO:0000313" key="2">
    <source>
        <dbReference type="EMBL" id="SNR51025.1"/>
    </source>
</evidence>
<gene>
    <name evidence="2" type="ORF">SAMN06265371_104146</name>
</gene>
<dbReference type="RefSeq" id="WP_089381259.1">
    <property type="nucleotide sequence ID" value="NZ_FZNT01000004.1"/>
</dbReference>
<dbReference type="OrthoDB" id="43316at2"/>
<dbReference type="Pfam" id="PF13280">
    <property type="entry name" value="WYL"/>
    <property type="match status" value="1"/>
</dbReference>
<dbReference type="InterPro" id="IPR051534">
    <property type="entry name" value="CBASS_pafABC_assoc_protein"/>
</dbReference>
<evidence type="ECO:0000313" key="3">
    <source>
        <dbReference type="Proteomes" id="UP000198384"/>
    </source>
</evidence>
<organism evidence="2 3">
    <name type="scientific">Lutibacter agarilyticus</name>
    <dbReference type="NCBI Taxonomy" id="1109740"/>
    <lineage>
        <taxon>Bacteria</taxon>
        <taxon>Pseudomonadati</taxon>
        <taxon>Bacteroidota</taxon>
        <taxon>Flavobacteriia</taxon>
        <taxon>Flavobacteriales</taxon>
        <taxon>Flavobacteriaceae</taxon>
        <taxon>Lutibacter</taxon>
    </lineage>
</organism>
<proteinExistence type="predicted"/>
<dbReference type="InterPro" id="IPR026881">
    <property type="entry name" value="WYL_dom"/>
</dbReference>
<protein>
    <submittedName>
        <fullName evidence="2">Predicted DNA-binding transcriptional regulator YafY, contains an HTH and WYL domains</fullName>
    </submittedName>
</protein>
<name>A0A238WWL4_9FLAO</name>
<dbReference type="EMBL" id="FZNT01000004">
    <property type="protein sequence ID" value="SNR51025.1"/>
    <property type="molecule type" value="Genomic_DNA"/>
</dbReference>
<accession>A0A238WWL4</accession>
<reference evidence="2 3" key="1">
    <citation type="submission" date="2017-06" db="EMBL/GenBank/DDBJ databases">
        <authorList>
            <person name="Kim H.J."/>
            <person name="Triplett B.A."/>
        </authorList>
    </citation>
    <scope>NUCLEOTIDE SEQUENCE [LARGE SCALE GENOMIC DNA]</scope>
    <source>
        <strain evidence="2 3">DSM 29150</strain>
    </source>
</reference>
<dbReference type="PANTHER" id="PTHR34580:SF9">
    <property type="entry name" value="SLL5097 PROTEIN"/>
    <property type="match status" value="1"/>
</dbReference>
<sequence>MSKKEYINRILLIIKRVERRDYPSYENLVDYVKENAYLLGQDNYQVGFSQRTLNRDINEIREIFGVDILHSSKEKGYYLENDDYNRPNFIEMLETFEVLKLSQFQNEVNKVVLFEQKQSKGTEYLKPIIYAITHRKKITIQYEKYWEGTINKTLLEPYALREIQNRWYIIAKNTRNYIATYALDRIKEISIEKSADYILPDNFDVSELYQYNYGISIDNELKPEKVIFSTDTIQAKYLKSLPIHSSQKIIEETDSNIVFQLDLKLGDELVYKLLSYGDRITIQQPIELIDLIKEKLKILNKRYEKI</sequence>
<dbReference type="AlphaFoldDB" id="A0A238WWL4"/>
<evidence type="ECO:0000259" key="1">
    <source>
        <dbReference type="Pfam" id="PF13280"/>
    </source>
</evidence>
<dbReference type="GO" id="GO:0003677">
    <property type="term" value="F:DNA binding"/>
    <property type="evidence" value="ECO:0007669"/>
    <property type="project" value="UniProtKB-KW"/>
</dbReference>